<dbReference type="Pfam" id="PF01229">
    <property type="entry name" value="Glyco_hydro_39"/>
    <property type="match status" value="1"/>
</dbReference>
<dbReference type="InterPro" id="IPR051923">
    <property type="entry name" value="Glycosyl_Hydrolase_39"/>
</dbReference>
<dbReference type="PANTHER" id="PTHR12631:SF10">
    <property type="entry name" value="BETA-XYLOSIDASE-LIKE PROTEIN-RELATED"/>
    <property type="match status" value="1"/>
</dbReference>
<feature type="domain" description="Glycosyl hydrolases family 39 N-terminal catalytic" evidence="5">
    <location>
        <begin position="108"/>
        <end position="350"/>
    </location>
</feature>
<evidence type="ECO:0000313" key="7">
    <source>
        <dbReference type="Proteomes" id="UP000618952"/>
    </source>
</evidence>
<name>A0ABR7QRR7_9FLAO</name>
<keyword evidence="2" id="KW-0378">Hydrolase</keyword>
<organism evidence="6 7">
    <name type="scientific">Arenibacter arenosicollis</name>
    <dbReference type="NCBI Taxonomy" id="2762274"/>
    <lineage>
        <taxon>Bacteria</taxon>
        <taxon>Pseudomonadati</taxon>
        <taxon>Bacteroidota</taxon>
        <taxon>Flavobacteriia</taxon>
        <taxon>Flavobacteriales</taxon>
        <taxon>Flavobacteriaceae</taxon>
        <taxon>Arenibacter</taxon>
    </lineage>
</organism>
<dbReference type="PANTHER" id="PTHR12631">
    <property type="entry name" value="ALPHA-L-IDURONIDASE"/>
    <property type="match status" value="1"/>
</dbReference>
<dbReference type="Gene3D" id="3.20.20.80">
    <property type="entry name" value="Glycosidases"/>
    <property type="match status" value="1"/>
</dbReference>
<dbReference type="RefSeq" id="WP_187587185.1">
    <property type="nucleotide sequence ID" value="NZ_JACLHY010000023.1"/>
</dbReference>
<dbReference type="InterPro" id="IPR017853">
    <property type="entry name" value="GH"/>
</dbReference>
<evidence type="ECO:0000256" key="1">
    <source>
        <dbReference type="ARBA" id="ARBA00008875"/>
    </source>
</evidence>
<feature type="signal peptide" evidence="4">
    <location>
        <begin position="1"/>
        <end position="27"/>
    </location>
</feature>
<accession>A0ABR7QRR7</accession>
<keyword evidence="4" id="KW-0732">Signal</keyword>
<dbReference type="Proteomes" id="UP000618952">
    <property type="component" value="Unassembled WGS sequence"/>
</dbReference>
<evidence type="ECO:0000256" key="2">
    <source>
        <dbReference type="ARBA" id="ARBA00022801"/>
    </source>
</evidence>
<comment type="similarity">
    <text evidence="1">Belongs to the glycosyl hydrolase 39 family.</text>
</comment>
<keyword evidence="3" id="KW-0326">Glycosidase</keyword>
<dbReference type="EMBL" id="JACLHY010000023">
    <property type="protein sequence ID" value="MBC8769885.1"/>
    <property type="molecule type" value="Genomic_DNA"/>
</dbReference>
<sequence>MNTNNGITSAFFGLFLFLGLLSGNAQLAQSNDTATLPEFTVDVSKTMGGFKPLHGVNGGPRIRLGNAFDNSEYFKTFGPPHVRLHDTRYSDEETVDIHTIFPNFDADENDPANYHFQKTDIYIKSILDLGAKVIFRLGESIEHGEPKFYIHPPADFEKWARICSRIVQHYNMGWADGFKWDIQYWEVWNEPDIADCWSGTQEQYLQLYEITAKTLKKLDANLKVGGPTIAFNLDSELGEAFLKHCKNTNSPLDFVSYHIYSKSTDDFMKRIEISNATIRKHGFKDVEISLSEWNYIPYWPDGKNRAESRDVFTQTTGAPGSAFTVSVLSYMQDTGLNMAQYYSAFGTIFRIGLFDESGIPKKAIHALEAYHKMVQLGTRVSTSGNKQETGVSIIASTDLGEGKTAVLLSNFDDDASRYKLQIKNVPFKNELKCSEYVLDDNHNLDLDREQILSSKDFSLIVDLPKSTVSLLLFEAM</sequence>
<evidence type="ECO:0000256" key="3">
    <source>
        <dbReference type="ARBA" id="ARBA00023295"/>
    </source>
</evidence>
<evidence type="ECO:0000259" key="5">
    <source>
        <dbReference type="Pfam" id="PF01229"/>
    </source>
</evidence>
<evidence type="ECO:0000256" key="4">
    <source>
        <dbReference type="SAM" id="SignalP"/>
    </source>
</evidence>
<dbReference type="SUPFAM" id="SSF51445">
    <property type="entry name" value="(Trans)glycosidases"/>
    <property type="match status" value="1"/>
</dbReference>
<proteinExistence type="inferred from homology"/>
<evidence type="ECO:0000313" key="6">
    <source>
        <dbReference type="EMBL" id="MBC8769885.1"/>
    </source>
</evidence>
<comment type="caution">
    <text evidence="6">The sequence shown here is derived from an EMBL/GenBank/DDBJ whole genome shotgun (WGS) entry which is preliminary data.</text>
</comment>
<dbReference type="InterPro" id="IPR049166">
    <property type="entry name" value="GH39_cat"/>
</dbReference>
<reference evidence="6 7" key="1">
    <citation type="submission" date="2020-08" db="EMBL/GenBank/DDBJ databases">
        <title>Arenibacter gaetbuli sp. nov., isolated from a sand dune.</title>
        <authorList>
            <person name="Park S."/>
            <person name="Yoon J.-H."/>
        </authorList>
    </citation>
    <scope>NUCLEOTIDE SEQUENCE [LARGE SCALE GENOMIC DNA]</scope>
    <source>
        <strain evidence="6 7">BSSL-BM3</strain>
    </source>
</reference>
<feature type="chain" id="PRO_5047248934" description="Glycosyl hydrolases family 39 N-terminal catalytic domain-containing protein" evidence="4">
    <location>
        <begin position="28"/>
        <end position="476"/>
    </location>
</feature>
<gene>
    <name evidence="6" type="ORF">H4O18_17945</name>
</gene>
<keyword evidence="7" id="KW-1185">Reference proteome</keyword>
<protein>
    <recommendedName>
        <fullName evidence="5">Glycosyl hydrolases family 39 N-terminal catalytic domain-containing protein</fullName>
    </recommendedName>
</protein>